<evidence type="ECO:0000259" key="10">
    <source>
        <dbReference type="Pfam" id="PF08501"/>
    </source>
</evidence>
<dbReference type="EMBL" id="BSPK01000107">
    <property type="protein sequence ID" value="GLS66735.1"/>
    <property type="molecule type" value="Genomic_DNA"/>
</dbReference>
<comment type="catalytic activity">
    <reaction evidence="7 8">
        <text>shikimate + NADP(+) = 3-dehydroshikimate + NADPH + H(+)</text>
        <dbReference type="Rhea" id="RHEA:17737"/>
        <dbReference type="ChEBI" id="CHEBI:15378"/>
        <dbReference type="ChEBI" id="CHEBI:16630"/>
        <dbReference type="ChEBI" id="CHEBI:36208"/>
        <dbReference type="ChEBI" id="CHEBI:57783"/>
        <dbReference type="ChEBI" id="CHEBI:58349"/>
        <dbReference type="EC" id="1.1.1.25"/>
    </reaction>
</comment>
<evidence type="ECO:0000256" key="3">
    <source>
        <dbReference type="ARBA" id="ARBA00022605"/>
    </source>
</evidence>
<dbReference type="CDD" id="cd01065">
    <property type="entry name" value="NAD_bind_Shikimate_DH"/>
    <property type="match status" value="1"/>
</dbReference>
<reference evidence="12" key="4">
    <citation type="submission" date="2023-01" db="EMBL/GenBank/DDBJ databases">
        <title>Draft genome sequence of Methylobacterium oxalidis strain NBRC 107715.</title>
        <authorList>
            <person name="Sun Q."/>
            <person name="Mori K."/>
        </authorList>
    </citation>
    <scope>NUCLEOTIDE SEQUENCE</scope>
    <source>
        <strain evidence="12">NBRC 107715</strain>
    </source>
</reference>
<reference evidence="14" key="2">
    <citation type="journal article" date="2019" name="Int. J. Syst. Evol. Microbiol.">
        <title>The Global Catalogue of Microorganisms (GCM) 10K type strain sequencing project: providing services to taxonomists for standard genome sequencing and annotation.</title>
        <authorList>
            <consortium name="The Broad Institute Genomics Platform"/>
            <consortium name="The Broad Institute Genome Sequencing Center for Infectious Disease"/>
            <person name="Wu L."/>
            <person name="Ma J."/>
        </authorList>
    </citation>
    <scope>NUCLEOTIDE SEQUENCE [LARGE SCALE GENOMIC DNA]</scope>
    <source>
        <strain evidence="14">NBRC 107715</strain>
    </source>
</reference>
<reference evidence="12" key="1">
    <citation type="journal article" date="2014" name="Int. J. Syst. Evol. Microbiol.">
        <title>Complete genome of a new Firmicutes species belonging to the dominant human colonic microbiota ('Ruminococcus bicirculans') reveals two chromosomes and a selective capacity to utilize plant glucans.</title>
        <authorList>
            <consortium name="NISC Comparative Sequencing Program"/>
            <person name="Wegmann U."/>
            <person name="Louis P."/>
            <person name="Goesmann A."/>
            <person name="Henrissat B."/>
            <person name="Duncan S.H."/>
            <person name="Flint H.J."/>
        </authorList>
    </citation>
    <scope>NUCLEOTIDE SEQUENCE</scope>
    <source>
        <strain evidence="12">NBRC 107715</strain>
    </source>
</reference>
<dbReference type="EC" id="1.1.1.25" evidence="2 8"/>
<feature type="binding site" evidence="8">
    <location>
        <begin position="14"/>
        <end position="16"/>
    </location>
    <ligand>
        <name>shikimate</name>
        <dbReference type="ChEBI" id="CHEBI:36208"/>
    </ligand>
</feature>
<comment type="subunit">
    <text evidence="8">Homodimer.</text>
</comment>
<dbReference type="SUPFAM" id="SSF51735">
    <property type="entry name" value="NAD(P)-binding Rossmann-fold domains"/>
    <property type="match status" value="1"/>
</dbReference>
<keyword evidence="4 8" id="KW-0521">NADP</keyword>
<evidence type="ECO:0000313" key="12">
    <source>
        <dbReference type="EMBL" id="GLS66735.1"/>
    </source>
</evidence>
<dbReference type="OrthoDB" id="9792692at2"/>
<dbReference type="InterPro" id="IPR022893">
    <property type="entry name" value="Shikimate_DH_fam"/>
</dbReference>
<keyword evidence="14" id="KW-1185">Reference proteome</keyword>
<dbReference type="GO" id="GO:0019632">
    <property type="term" value="P:shikimate metabolic process"/>
    <property type="evidence" value="ECO:0007669"/>
    <property type="project" value="InterPro"/>
</dbReference>
<evidence type="ECO:0000259" key="9">
    <source>
        <dbReference type="Pfam" id="PF01488"/>
    </source>
</evidence>
<evidence type="ECO:0000256" key="8">
    <source>
        <dbReference type="HAMAP-Rule" id="MF_00222"/>
    </source>
</evidence>
<comment type="caution">
    <text evidence="8">Lacks conserved residue(s) required for the propagation of feature annotation.</text>
</comment>
<evidence type="ECO:0000313" key="11">
    <source>
        <dbReference type="EMBL" id="GEP02864.1"/>
    </source>
</evidence>
<dbReference type="InterPro" id="IPR036291">
    <property type="entry name" value="NAD(P)-bd_dom_sf"/>
</dbReference>
<dbReference type="GO" id="GO:0005829">
    <property type="term" value="C:cytosol"/>
    <property type="evidence" value="ECO:0007669"/>
    <property type="project" value="TreeGrafter"/>
</dbReference>
<feature type="binding site" evidence="8">
    <location>
        <position position="249"/>
    </location>
    <ligand>
        <name>shikimate</name>
        <dbReference type="ChEBI" id="CHEBI:36208"/>
    </ligand>
</feature>
<dbReference type="NCBIfam" id="NF001312">
    <property type="entry name" value="PRK00258.1-4"/>
    <property type="match status" value="1"/>
</dbReference>
<dbReference type="Proteomes" id="UP000321960">
    <property type="component" value="Unassembled WGS sequence"/>
</dbReference>
<dbReference type="NCBIfam" id="TIGR00507">
    <property type="entry name" value="aroE"/>
    <property type="match status" value="1"/>
</dbReference>
<evidence type="ECO:0000256" key="4">
    <source>
        <dbReference type="ARBA" id="ARBA00022857"/>
    </source>
</evidence>
<feature type="binding site" evidence="8">
    <location>
        <position position="86"/>
    </location>
    <ligand>
        <name>shikimate</name>
        <dbReference type="ChEBI" id="CHEBI:36208"/>
    </ligand>
</feature>
<comment type="caution">
    <text evidence="11">The sequence shown here is derived from an EMBL/GenBank/DDBJ whole genome shotgun (WGS) entry which is preliminary data.</text>
</comment>
<evidence type="ECO:0000256" key="6">
    <source>
        <dbReference type="ARBA" id="ARBA00023141"/>
    </source>
</evidence>
<feature type="binding site" evidence="8">
    <location>
        <begin position="130"/>
        <end position="134"/>
    </location>
    <ligand>
        <name>NADP(+)</name>
        <dbReference type="ChEBI" id="CHEBI:58349"/>
    </ligand>
</feature>
<evidence type="ECO:0000256" key="7">
    <source>
        <dbReference type="ARBA" id="ARBA00049442"/>
    </source>
</evidence>
<dbReference type="InterPro" id="IPR046346">
    <property type="entry name" value="Aminoacid_DH-like_N_sf"/>
</dbReference>
<keyword evidence="6 8" id="KW-0057">Aromatic amino acid biosynthesis</keyword>
<feature type="binding site" evidence="8">
    <location>
        <position position="221"/>
    </location>
    <ligand>
        <name>shikimate</name>
        <dbReference type="ChEBI" id="CHEBI:36208"/>
    </ligand>
</feature>
<name>A0A512IYS6_9HYPH</name>
<comment type="pathway">
    <text evidence="1 8">Metabolic intermediate biosynthesis; chorismate biosynthesis; chorismate from D-erythrose 4-phosphate and phosphoenolpyruvate: step 4/7.</text>
</comment>
<dbReference type="UniPathway" id="UPA00053">
    <property type="reaction ID" value="UER00087"/>
</dbReference>
<dbReference type="PANTHER" id="PTHR21089">
    <property type="entry name" value="SHIKIMATE DEHYDROGENASE"/>
    <property type="match status" value="1"/>
</dbReference>
<feature type="domain" description="Quinate/shikimate 5-dehydrogenase/glutamyl-tRNA reductase" evidence="9">
    <location>
        <begin position="125"/>
        <end position="193"/>
    </location>
</feature>
<evidence type="ECO:0000256" key="1">
    <source>
        <dbReference type="ARBA" id="ARBA00004871"/>
    </source>
</evidence>
<dbReference type="RefSeq" id="WP_147024579.1">
    <property type="nucleotide sequence ID" value="NZ_BJZU01000012.1"/>
</dbReference>
<evidence type="ECO:0000256" key="5">
    <source>
        <dbReference type="ARBA" id="ARBA00023002"/>
    </source>
</evidence>
<comment type="similarity">
    <text evidence="8">Belongs to the shikimate dehydrogenase family.</text>
</comment>
<feature type="binding site" evidence="8">
    <location>
        <position position="219"/>
    </location>
    <ligand>
        <name>NADP(+)</name>
        <dbReference type="ChEBI" id="CHEBI:58349"/>
    </ligand>
</feature>
<feature type="active site" description="Proton acceptor" evidence="8">
    <location>
        <position position="65"/>
    </location>
</feature>
<dbReference type="PANTHER" id="PTHR21089:SF1">
    <property type="entry name" value="BIFUNCTIONAL 3-DEHYDROQUINATE DEHYDRATASE_SHIKIMATE DEHYDROGENASE, CHLOROPLASTIC"/>
    <property type="match status" value="1"/>
</dbReference>
<organism evidence="11 13">
    <name type="scientific">Methylobacterium oxalidis</name>
    <dbReference type="NCBI Taxonomy" id="944322"/>
    <lineage>
        <taxon>Bacteria</taxon>
        <taxon>Pseudomonadati</taxon>
        <taxon>Pseudomonadota</taxon>
        <taxon>Alphaproteobacteria</taxon>
        <taxon>Hyphomicrobiales</taxon>
        <taxon>Methylobacteriaceae</taxon>
        <taxon>Methylobacterium</taxon>
    </lineage>
</organism>
<dbReference type="Pfam" id="PF08501">
    <property type="entry name" value="Shikimate_dh_N"/>
    <property type="match status" value="1"/>
</dbReference>
<dbReference type="SUPFAM" id="SSF53223">
    <property type="entry name" value="Aminoacid dehydrogenase-like, N-terminal domain"/>
    <property type="match status" value="1"/>
</dbReference>
<evidence type="ECO:0000313" key="14">
    <source>
        <dbReference type="Proteomes" id="UP001156856"/>
    </source>
</evidence>
<keyword evidence="5 8" id="KW-0560">Oxidoreductase</keyword>
<dbReference type="EMBL" id="BJZU01000012">
    <property type="protein sequence ID" value="GEP02864.1"/>
    <property type="molecule type" value="Genomic_DNA"/>
</dbReference>
<evidence type="ECO:0000313" key="13">
    <source>
        <dbReference type="Proteomes" id="UP000321960"/>
    </source>
</evidence>
<dbReference type="HAMAP" id="MF_00222">
    <property type="entry name" value="Shikimate_DH_AroE"/>
    <property type="match status" value="1"/>
</dbReference>
<feature type="binding site" evidence="8">
    <location>
        <position position="242"/>
    </location>
    <ligand>
        <name>NADP(+)</name>
        <dbReference type="ChEBI" id="CHEBI:58349"/>
    </ligand>
</feature>
<dbReference type="GO" id="GO:0009073">
    <property type="term" value="P:aromatic amino acid family biosynthetic process"/>
    <property type="evidence" value="ECO:0007669"/>
    <property type="project" value="UniProtKB-KW"/>
</dbReference>
<keyword evidence="3 8" id="KW-0028">Amino-acid biosynthesis</keyword>
<feature type="binding site" evidence="8">
    <location>
        <position position="61"/>
    </location>
    <ligand>
        <name>shikimate</name>
        <dbReference type="ChEBI" id="CHEBI:36208"/>
    </ligand>
</feature>
<comment type="function">
    <text evidence="8">Involved in the biosynthesis of the chorismate, which leads to the biosynthesis of aromatic amino acids. Catalyzes the reversible NADPH linked reduction of 3-dehydroshikimate (DHSA) to yield shikimate (SA).</text>
</comment>
<evidence type="ECO:0000256" key="2">
    <source>
        <dbReference type="ARBA" id="ARBA00012962"/>
    </source>
</evidence>
<dbReference type="AlphaFoldDB" id="A0A512IYS6"/>
<dbReference type="Proteomes" id="UP001156856">
    <property type="component" value="Unassembled WGS sequence"/>
</dbReference>
<dbReference type="GO" id="GO:0050661">
    <property type="term" value="F:NADP binding"/>
    <property type="evidence" value="ECO:0007669"/>
    <property type="project" value="InterPro"/>
</dbReference>
<dbReference type="GO" id="GO:0004764">
    <property type="term" value="F:shikimate 3-dehydrogenase (NADP+) activity"/>
    <property type="evidence" value="ECO:0007669"/>
    <property type="project" value="UniProtKB-UniRule"/>
</dbReference>
<protein>
    <recommendedName>
        <fullName evidence="2 8">Shikimate dehydrogenase (NADP(+))</fullName>
        <shortName evidence="8">SDH</shortName>
        <ecNumber evidence="2 8">1.1.1.25</ecNumber>
    </recommendedName>
</protein>
<dbReference type="InterPro" id="IPR006151">
    <property type="entry name" value="Shikm_DH/Glu-tRNA_Rdtase"/>
</dbReference>
<dbReference type="Pfam" id="PF01488">
    <property type="entry name" value="Shikimate_DH"/>
    <property type="match status" value="1"/>
</dbReference>
<reference evidence="11 13" key="3">
    <citation type="submission" date="2019-07" db="EMBL/GenBank/DDBJ databases">
        <title>Whole genome shotgun sequence of Methylobacterium oxalidis NBRC 107715.</title>
        <authorList>
            <person name="Hosoyama A."/>
            <person name="Uohara A."/>
            <person name="Ohji S."/>
            <person name="Ichikawa N."/>
        </authorList>
    </citation>
    <scope>NUCLEOTIDE SEQUENCE [LARGE SCALE GENOMIC DNA]</scope>
    <source>
        <strain evidence="11 13">NBRC 107715</strain>
    </source>
</reference>
<proteinExistence type="inferred from homology"/>
<dbReference type="Gene3D" id="3.40.50.720">
    <property type="entry name" value="NAD(P)-binding Rossmann-like Domain"/>
    <property type="match status" value="1"/>
</dbReference>
<sequence>MKRAFVVGHPIAHSRSPLIHNHWLGVHGIAGSYERLDVAPDAFADFVRALPGSGYAGGNVTIPHKEAAFRLADVLTPRAERIGAVNTLVVGPDGRVLGDNTDAPGFIAHLDQSLGADWPERTGGSALVLGAGGAARAVVVGLAERGLGRILIANRTPERAAALVALAPGVARAVAWDALPDLLPGTGLLVNTTSLGMAGHPPLALDLGPLPGRAAVADIVYAPLETPLLAAARARGLAAVDGLGMLLHQAVPGFAAWFGLRPAVTEDLRARIVADLRPA</sequence>
<feature type="domain" description="Shikimate dehydrogenase substrate binding N-terminal" evidence="10">
    <location>
        <begin position="6"/>
        <end position="88"/>
    </location>
</feature>
<dbReference type="GO" id="GO:0008652">
    <property type="term" value="P:amino acid biosynthetic process"/>
    <property type="evidence" value="ECO:0007669"/>
    <property type="project" value="UniProtKB-KW"/>
</dbReference>
<accession>A0A512IYS6</accession>
<dbReference type="InterPro" id="IPR013708">
    <property type="entry name" value="Shikimate_DH-bd_N"/>
</dbReference>
<dbReference type="InterPro" id="IPR011342">
    <property type="entry name" value="Shikimate_DH"/>
</dbReference>
<dbReference type="GO" id="GO:0009423">
    <property type="term" value="P:chorismate biosynthetic process"/>
    <property type="evidence" value="ECO:0007669"/>
    <property type="project" value="UniProtKB-UniRule"/>
</dbReference>
<feature type="binding site" evidence="8">
    <location>
        <begin position="154"/>
        <end position="159"/>
    </location>
    <ligand>
        <name>NADP(+)</name>
        <dbReference type="ChEBI" id="CHEBI:58349"/>
    </ligand>
</feature>
<gene>
    <name evidence="8 11" type="primary">aroE</name>
    <name evidence="12" type="ORF">GCM10007888_51180</name>
    <name evidence="11" type="ORF">MOX02_09020</name>
</gene>
<feature type="binding site" evidence="8">
    <location>
        <position position="102"/>
    </location>
    <ligand>
        <name>shikimate</name>
        <dbReference type="ChEBI" id="CHEBI:36208"/>
    </ligand>
</feature>
<dbReference type="Gene3D" id="3.40.50.10860">
    <property type="entry name" value="Leucine Dehydrogenase, chain A, domain 1"/>
    <property type="match status" value="1"/>
</dbReference>